<feature type="domain" description="Peptidase S9A N-terminal" evidence="7">
    <location>
        <begin position="98"/>
        <end position="472"/>
    </location>
</feature>
<dbReference type="Pfam" id="PF02897">
    <property type="entry name" value="Peptidase_S9_N"/>
    <property type="match status" value="2"/>
</dbReference>
<evidence type="ECO:0000313" key="9">
    <source>
        <dbReference type="Proteomes" id="UP000518206"/>
    </source>
</evidence>
<evidence type="ECO:0000259" key="7">
    <source>
        <dbReference type="Pfam" id="PF02897"/>
    </source>
</evidence>
<dbReference type="GO" id="GO:0005829">
    <property type="term" value="C:cytosol"/>
    <property type="evidence" value="ECO:0007669"/>
    <property type="project" value="TreeGrafter"/>
</dbReference>
<keyword evidence="4 8" id="KW-0378">Hydrolase</keyword>
<dbReference type="RefSeq" id="WP_183297712.1">
    <property type="nucleotide sequence ID" value="NZ_JACHVX010000007.1"/>
</dbReference>
<keyword evidence="5" id="KW-0720">Serine protease</keyword>
<dbReference type="Gene3D" id="3.40.50.1820">
    <property type="entry name" value="alpha/beta hydrolase"/>
    <property type="match status" value="2"/>
</dbReference>
<dbReference type="InterPro" id="IPR029058">
    <property type="entry name" value="AB_hydrolase_fold"/>
</dbReference>
<dbReference type="GO" id="GO:0006508">
    <property type="term" value="P:proteolysis"/>
    <property type="evidence" value="ECO:0007669"/>
    <property type="project" value="UniProtKB-KW"/>
</dbReference>
<dbReference type="Gene3D" id="2.130.10.120">
    <property type="entry name" value="Prolyl oligopeptidase, N-terminal domain"/>
    <property type="match status" value="1"/>
</dbReference>
<name>A0A7W4UJM8_9CELL</name>
<dbReference type="InterPro" id="IPR001375">
    <property type="entry name" value="Peptidase_S9_cat"/>
</dbReference>
<organism evidence="8 9">
    <name type="scientific">Cellulomonas cellasea</name>
    <dbReference type="NCBI Taxonomy" id="43670"/>
    <lineage>
        <taxon>Bacteria</taxon>
        <taxon>Bacillati</taxon>
        <taxon>Actinomycetota</taxon>
        <taxon>Actinomycetes</taxon>
        <taxon>Micrococcales</taxon>
        <taxon>Cellulomonadaceae</taxon>
        <taxon>Cellulomonas</taxon>
    </lineage>
</organism>
<dbReference type="GO" id="GO:0004252">
    <property type="term" value="F:serine-type endopeptidase activity"/>
    <property type="evidence" value="ECO:0007669"/>
    <property type="project" value="UniProtKB-EC"/>
</dbReference>
<proteinExistence type="predicted"/>
<protein>
    <recommendedName>
        <fullName evidence="2">prolyl oligopeptidase</fullName>
        <ecNumber evidence="2">3.4.21.26</ecNumber>
    </recommendedName>
</protein>
<keyword evidence="3" id="KW-0645">Protease</keyword>
<dbReference type="GO" id="GO:0070012">
    <property type="term" value="F:oligopeptidase activity"/>
    <property type="evidence" value="ECO:0007669"/>
    <property type="project" value="TreeGrafter"/>
</dbReference>
<dbReference type="SUPFAM" id="SSF50993">
    <property type="entry name" value="Peptidase/esterase 'gauge' domain"/>
    <property type="match status" value="1"/>
</dbReference>
<dbReference type="AlphaFoldDB" id="A0A7W4UJM8"/>
<evidence type="ECO:0000256" key="4">
    <source>
        <dbReference type="ARBA" id="ARBA00022801"/>
    </source>
</evidence>
<dbReference type="Proteomes" id="UP000518206">
    <property type="component" value="Unassembled WGS sequence"/>
</dbReference>
<comment type="catalytic activity">
    <reaction evidence="1">
        <text>Hydrolysis of Pro-|-Xaa &gt;&gt; Ala-|-Xaa in oligopeptides.</text>
        <dbReference type="EC" id="3.4.21.26"/>
    </reaction>
</comment>
<dbReference type="SUPFAM" id="SSF53474">
    <property type="entry name" value="alpha/beta-Hydrolases"/>
    <property type="match status" value="1"/>
</dbReference>
<comment type="caution">
    <text evidence="8">The sequence shown here is derived from an EMBL/GenBank/DDBJ whole genome shotgun (WGS) entry which is preliminary data.</text>
</comment>
<dbReference type="EC" id="3.4.21.26" evidence="2"/>
<reference evidence="8 9" key="1">
    <citation type="submission" date="2020-08" db="EMBL/GenBank/DDBJ databases">
        <title>The Agave Microbiome: Exploring the role of microbial communities in plant adaptations to desert environments.</title>
        <authorList>
            <person name="Partida-Martinez L.P."/>
        </authorList>
    </citation>
    <scope>NUCLEOTIDE SEQUENCE [LARGE SCALE GENOMIC DNA]</scope>
    <source>
        <strain evidence="8 9">RAS26</strain>
    </source>
</reference>
<feature type="domain" description="Peptidase S9A N-terminal" evidence="7">
    <location>
        <begin position="27"/>
        <end position="67"/>
    </location>
</feature>
<dbReference type="InterPro" id="IPR023302">
    <property type="entry name" value="Pept_S9A_N"/>
</dbReference>
<dbReference type="PANTHER" id="PTHR42881">
    <property type="entry name" value="PROLYL ENDOPEPTIDASE"/>
    <property type="match status" value="1"/>
</dbReference>
<dbReference type="InterPro" id="IPR051167">
    <property type="entry name" value="Prolyl_oligopep/macrocyclase"/>
</dbReference>
<evidence type="ECO:0000256" key="2">
    <source>
        <dbReference type="ARBA" id="ARBA00011897"/>
    </source>
</evidence>
<evidence type="ECO:0000259" key="6">
    <source>
        <dbReference type="Pfam" id="PF00326"/>
    </source>
</evidence>
<sequence>MSAHAPLPGPVPTALPPYPPAECLDLVEDLHGRPVADPYRWLEDPQDARTQAWSDAQDGLYAAYRARLVHGEASAVGSAETAAGGTPGAASDNGPMSTARLTARLRELLGAGFVGTPAWRGERRFFARRSGDQEHAVVVVAEPAPDGGTVERVLLDPVALDPAGTTTLDAWQPSKEGDLLAYQVSSGGTEESVLHVLDVATGALVDGPIDRARYSPVAWLPGGEAFYYVRRLPPEVLPEGERQYHRRVWLHRLGTDAAQDVEVFGAGLDHTNYYGVTVSRDGRWLVVSASAGTAPRSDVWIADLTSSGVEAPELVPVVVGVDAQTHAWVGRDGRLYLHTDLDAPRGRVAVTDPTSPGVPHWRTLLAEDPEAVLEDVAFTDAGGAPGDTVEPELLVAAWRRHSVSEVTLHDPRTGDRLPGHDGTLVLPGLGSIGGLATRPEGGRELWFSYTDHTTVLTVHRFDARTRTTSVWAAPPGLLADLPDVRVQQLATPSADGTTVRAFVVARADALDADGRPLAPAPTILYGYGGFQISLDPAYSATTLAWVEAGGVYVVANLRGGGEEGEEWHRSGMRGAKQNVFDDFHAVGDRLVADGWTTPDRLACWGGSNGGLLVGAALTQRPDLFAAVVCSAPLLDMVRYQRFGLGVTWTEEYGDADKPRELDWLLGYSPYHRVTDGTAYPATLFTVFEGDSRVDPLHARKLAAALQAATSADRQVAPVLVRRETGVGHGGRALSRTIGLTVEQLQFVADRTGLRAAGGPR</sequence>
<evidence type="ECO:0000256" key="1">
    <source>
        <dbReference type="ARBA" id="ARBA00001070"/>
    </source>
</evidence>
<dbReference type="EMBL" id="JACHVX010000007">
    <property type="protein sequence ID" value="MBB2924935.1"/>
    <property type="molecule type" value="Genomic_DNA"/>
</dbReference>
<evidence type="ECO:0000313" key="8">
    <source>
        <dbReference type="EMBL" id="MBB2924935.1"/>
    </source>
</evidence>
<dbReference type="Pfam" id="PF00326">
    <property type="entry name" value="Peptidase_S9"/>
    <property type="match status" value="1"/>
</dbReference>
<dbReference type="InterPro" id="IPR002470">
    <property type="entry name" value="Peptidase_S9A"/>
</dbReference>
<feature type="domain" description="Peptidase S9 prolyl oligopeptidase catalytic" evidence="6">
    <location>
        <begin position="538"/>
        <end position="749"/>
    </location>
</feature>
<dbReference type="PANTHER" id="PTHR42881:SF2">
    <property type="entry name" value="PROLYL ENDOPEPTIDASE"/>
    <property type="match status" value="1"/>
</dbReference>
<evidence type="ECO:0000256" key="3">
    <source>
        <dbReference type="ARBA" id="ARBA00022670"/>
    </source>
</evidence>
<accession>A0A7W4UJM8</accession>
<dbReference type="PRINTS" id="PR00862">
    <property type="entry name" value="PROLIGOPTASE"/>
</dbReference>
<evidence type="ECO:0000256" key="5">
    <source>
        <dbReference type="ARBA" id="ARBA00022825"/>
    </source>
</evidence>
<reference evidence="8 9" key="2">
    <citation type="submission" date="2020-08" db="EMBL/GenBank/DDBJ databases">
        <authorList>
            <person name="Partida-Martinez L."/>
            <person name="Huntemann M."/>
            <person name="Clum A."/>
            <person name="Wang J."/>
            <person name="Palaniappan K."/>
            <person name="Ritter S."/>
            <person name="Chen I.-M."/>
            <person name="Stamatis D."/>
            <person name="Reddy T."/>
            <person name="O'Malley R."/>
            <person name="Daum C."/>
            <person name="Shapiro N."/>
            <person name="Ivanova N."/>
            <person name="Kyrpides N."/>
            <person name="Woyke T."/>
        </authorList>
    </citation>
    <scope>NUCLEOTIDE SEQUENCE [LARGE SCALE GENOMIC DNA]</scope>
    <source>
        <strain evidence="8 9">RAS26</strain>
    </source>
</reference>
<gene>
    <name evidence="8" type="ORF">FHR80_003873</name>
</gene>